<dbReference type="SMART" id="SM00054">
    <property type="entry name" value="EFh"/>
    <property type="match status" value="4"/>
</dbReference>
<dbReference type="PANTHER" id="PTHR19972:SF15">
    <property type="entry name" value="SECRETAGOGIN"/>
    <property type="match status" value="1"/>
</dbReference>
<organism evidence="4 5">
    <name type="scientific">Oryzias melastigma</name>
    <name type="common">Marine medaka</name>
    <dbReference type="NCBI Taxonomy" id="30732"/>
    <lineage>
        <taxon>Eukaryota</taxon>
        <taxon>Metazoa</taxon>
        <taxon>Chordata</taxon>
        <taxon>Craniata</taxon>
        <taxon>Vertebrata</taxon>
        <taxon>Euteleostomi</taxon>
        <taxon>Actinopterygii</taxon>
        <taxon>Neopterygii</taxon>
        <taxon>Teleostei</taxon>
        <taxon>Neoteleostei</taxon>
        <taxon>Acanthomorphata</taxon>
        <taxon>Ovalentaria</taxon>
        <taxon>Atherinomorphae</taxon>
        <taxon>Beloniformes</taxon>
        <taxon>Adrianichthyidae</taxon>
        <taxon>Oryziinae</taxon>
        <taxon>Oryzias</taxon>
    </lineage>
</organism>
<evidence type="ECO:0000256" key="2">
    <source>
        <dbReference type="ARBA" id="ARBA00022837"/>
    </source>
</evidence>
<reference evidence="4" key="2">
    <citation type="submission" date="2025-09" db="UniProtKB">
        <authorList>
            <consortium name="Ensembl"/>
        </authorList>
    </citation>
    <scope>IDENTIFICATION</scope>
</reference>
<proteinExistence type="predicted"/>
<dbReference type="GO" id="GO:0005829">
    <property type="term" value="C:cytosol"/>
    <property type="evidence" value="ECO:0007669"/>
    <property type="project" value="TreeGrafter"/>
</dbReference>
<dbReference type="GeneTree" id="ENSGT00950000183108"/>
<keyword evidence="1" id="KW-0479">Metal-binding</keyword>
<keyword evidence="2" id="KW-0106">Calcium</keyword>
<dbReference type="GO" id="GO:0005634">
    <property type="term" value="C:nucleus"/>
    <property type="evidence" value="ECO:0007669"/>
    <property type="project" value="TreeGrafter"/>
</dbReference>
<evidence type="ECO:0000256" key="1">
    <source>
        <dbReference type="ARBA" id="ARBA00022723"/>
    </source>
</evidence>
<dbReference type="GO" id="GO:0099509">
    <property type="term" value="P:regulation of presynaptic cytosolic calcium ion concentration"/>
    <property type="evidence" value="ECO:0007669"/>
    <property type="project" value="TreeGrafter"/>
</dbReference>
<feature type="domain" description="EF-hand" evidence="3">
    <location>
        <begin position="104"/>
        <end position="139"/>
    </location>
</feature>
<dbReference type="InterPro" id="IPR051001">
    <property type="entry name" value="Calbindin_Ca-bind"/>
</dbReference>
<evidence type="ECO:0000259" key="3">
    <source>
        <dbReference type="PROSITE" id="PS50222"/>
    </source>
</evidence>
<evidence type="ECO:0000313" key="5">
    <source>
        <dbReference type="Proteomes" id="UP000261560"/>
    </source>
</evidence>
<dbReference type="Pfam" id="PF13499">
    <property type="entry name" value="EF-hand_7"/>
    <property type="match status" value="1"/>
</dbReference>
<dbReference type="Gene3D" id="1.10.238.10">
    <property type="entry name" value="EF-hand"/>
    <property type="match status" value="3"/>
</dbReference>
<sequence>MDGVLDKLDAAGFLQIWQYFDKDDNGYIERKELDALFKHLLLSLGMKVKKTKILIVIVLKKIKKVNYKSILNTSFIDKSSLLATVMLPEEENFLLLFRRETPLDNSVEFMKIWRKYDEDSSGYISANELQGFLQDLFLQHRKSITPNKLEEYSETMMKMFDKKQNGRLDLNDLACSREDRKRDFEKIFAHYDVSKTGALEGPEVDGLVKDMMELVKPSISGAELNKFRKALMSHCDINGDGKIQKNELALCLGLKFS</sequence>
<dbReference type="OMA" id="GFWQIWQ"/>
<dbReference type="Proteomes" id="UP000261560">
    <property type="component" value="Unplaced"/>
</dbReference>
<protein>
    <submittedName>
        <fullName evidence="4">Secretagogin, EF-hand calcium binding protein</fullName>
    </submittedName>
</protein>
<dbReference type="InterPro" id="IPR011992">
    <property type="entry name" value="EF-hand-dom_pair"/>
</dbReference>
<evidence type="ECO:0000313" key="4">
    <source>
        <dbReference type="Ensembl" id="ENSOMEP00000029199.1"/>
    </source>
</evidence>
<dbReference type="PROSITE" id="PS00018">
    <property type="entry name" value="EF_HAND_1"/>
    <property type="match status" value="4"/>
</dbReference>
<dbReference type="GO" id="GO:0005509">
    <property type="term" value="F:calcium ion binding"/>
    <property type="evidence" value="ECO:0007669"/>
    <property type="project" value="InterPro"/>
</dbReference>
<reference evidence="4" key="1">
    <citation type="submission" date="2025-08" db="UniProtKB">
        <authorList>
            <consortium name="Ensembl"/>
        </authorList>
    </citation>
    <scope>IDENTIFICATION</scope>
</reference>
<dbReference type="PaxDb" id="30732-ENSOMEP00000029199"/>
<dbReference type="GO" id="GO:0043195">
    <property type="term" value="C:terminal bouton"/>
    <property type="evidence" value="ECO:0007669"/>
    <property type="project" value="TreeGrafter"/>
</dbReference>
<dbReference type="GO" id="GO:0030425">
    <property type="term" value="C:dendrite"/>
    <property type="evidence" value="ECO:0007669"/>
    <property type="project" value="TreeGrafter"/>
</dbReference>
<dbReference type="InterPro" id="IPR002048">
    <property type="entry name" value="EF_hand_dom"/>
</dbReference>
<accession>A0A3B3DI89</accession>
<dbReference type="InterPro" id="IPR018247">
    <property type="entry name" value="EF_Hand_1_Ca_BS"/>
</dbReference>
<dbReference type="Pfam" id="PF13202">
    <property type="entry name" value="EF-hand_5"/>
    <property type="match status" value="1"/>
</dbReference>
<feature type="domain" description="EF-hand" evidence="3">
    <location>
        <begin position="179"/>
        <end position="214"/>
    </location>
</feature>
<dbReference type="PROSITE" id="PS50222">
    <property type="entry name" value="EF_HAND_2"/>
    <property type="match status" value="3"/>
</dbReference>
<dbReference type="STRING" id="30732.ENSOMEP00000029199"/>
<dbReference type="PANTHER" id="PTHR19972">
    <property type="entry name" value="CALBINDIN"/>
    <property type="match status" value="1"/>
</dbReference>
<dbReference type="GO" id="GO:1900271">
    <property type="term" value="P:regulation of long-term synaptic potentiation"/>
    <property type="evidence" value="ECO:0007669"/>
    <property type="project" value="TreeGrafter"/>
</dbReference>
<name>A0A3B3DI89_ORYME</name>
<dbReference type="FunFam" id="1.10.238.10:FF:000186">
    <property type="entry name" value="Secretagogin"/>
    <property type="match status" value="1"/>
</dbReference>
<dbReference type="Ensembl" id="ENSOMET00000032294.1">
    <property type="protein sequence ID" value="ENSOMEP00000029199.1"/>
    <property type="gene ID" value="ENSOMEG00000012710.1"/>
</dbReference>
<feature type="domain" description="EF-hand" evidence="3">
    <location>
        <begin position="8"/>
        <end position="43"/>
    </location>
</feature>
<dbReference type="SUPFAM" id="SSF47473">
    <property type="entry name" value="EF-hand"/>
    <property type="match status" value="2"/>
</dbReference>
<keyword evidence="5" id="KW-1185">Reference proteome</keyword>
<dbReference type="AlphaFoldDB" id="A0A3B3DI89"/>